<dbReference type="Pfam" id="PF07228">
    <property type="entry name" value="SpoIIE"/>
    <property type="match status" value="1"/>
</dbReference>
<accession>A0ABT8L520</accession>
<dbReference type="InterPro" id="IPR001932">
    <property type="entry name" value="PPM-type_phosphatase-like_dom"/>
</dbReference>
<evidence type="ECO:0000256" key="2">
    <source>
        <dbReference type="SAM" id="Coils"/>
    </source>
</evidence>
<keyword evidence="6" id="KW-1185">Reference proteome</keyword>
<dbReference type="PANTHER" id="PTHR43156">
    <property type="entry name" value="STAGE II SPORULATION PROTEIN E-RELATED"/>
    <property type="match status" value="1"/>
</dbReference>
<reference evidence="5" key="1">
    <citation type="submission" date="2023-06" db="EMBL/GenBank/DDBJ databases">
        <title>Genomic of Agaribacillus aureum.</title>
        <authorList>
            <person name="Wang G."/>
        </authorList>
    </citation>
    <scope>NUCLEOTIDE SEQUENCE</scope>
    <source>
        <strain evidence="5">BMA12</strain>
    </source>
</reference>
<keyword evidence="3" id="KW-1133">Transmembrane helix</keyword>
<dbReference type="SMART" id="SM00331">
    <property type="entry name" value="PP2C_SIG"/>
    <property type="match status" value="1"/>
</dbReference>
<keyword evidence="1" id="KW-0378">Hydrolase</keyword>
<feature type="domain" description="PPM-type phosphatase" evidence="4">
    <location>
        <begin position="100"/>
        <end position="324"/>
    </location>
</feature>
<keyword evidence="3" id="KW-0812">Transmembrane</keyword>
<keyword evidence="3" id="KW-0472">Membrane</keyword>
<evidence type="ECO:0000256" key="1">
    <source>
        <dbReference type="ARBA" id="ARBA00022801"/>
    </source>
</evidence>
<dbReference type="RefSeq" id="WP_346756868.1">
    <property type="nucleotide sequence ID" value="NZ_JAUJEB010000001.1"/>
</dbReference>
<dbReference type="Gene3D" id="3.60.40.10">
    <property type="entry name" value="PPM-type phosphatase domain"/>
    <property type="match status" value="1"/>
</dbReference>
<dbReference type="InterPro" id="IPR036457">
    <property type="entry name" value="PPM-type-like_dom_sf"/>
</dbReference>
<gene>
    <name evidence="5" type="ORF">QQ020_05725</name>
</gene>
<name>A0ABT8L520_9BACT</name>
<evidence type="ECO:0000256" key="3">
    <source>
        <dbReference type="SAM" id="Phobius"/>
    </source>
</evidence>
<evidence type="ECO:0000313" key="6">
    <source>
        <dbReference type="Proteomes" id="UP001172083"/>
    </source>
</evidence>
<keyword evidence="2" id="KW-0175">Coiled coil</keyword>
<comment type="caution">
    <text evidence="5">The sequence shown here is derived from an EMBL/GenBank/DDBJ whole genome shotgun (WGS) entry which is preliminary data.</text>
</comment>
<dbReference type="Proteomes" id="UP001172083">
    <property type="component" value="Unassembled WGS sequence"/>
</dbReference>
<feature type="coiled-coil region" evidence="2">
    <location>
        <begin position="33"/>
        <end position="60"/>
    </location>
</feature>
<organism evidence="5 6">
    <name type="scientific">Agaribacillus aureus</name>
    <dbReference type="NCBI Taxonomy" id="3051825"/>
    <lineage>
        <taxon>Bacteria</taxon>
        <taxon>Pseudomonadati</taxon>
        <taxon>Bacteroidota</taxon>
        <taxon>Cytophagia</taxon>
        <taxon>Cytophagales</taxon>
        <taxon>Splendidivirgaceae</taxon>
        <taxon>Agaribacillus</taxon>
    </lineage>
</organism>
<dbReference type="InterPro" id="IPR052016">
    <property type="entry name" value="Bact_Sigma-Reg"/>
</dbReference>
<evidence type="ECO:0000259" key="4">
    <source>
        <dbReference type="SMART" id="SM00331"/>
    </source>
</evidence>
<protein>
    <submittedName>
        <fullName evidence="5">SpoIIE family protein phosphatase</fullName>
    </submittedName>
</protein>
<sequence>MIQEKSFIFSIDFYLVLLAVFTVSVIIGYFVNLQRLKKRNKELERIIDERIADIRRQNQQLKSQSLKLESYFESTSESIKYAGKIQHALLPHADLLKHSFKDSFIYLSPKEAISGDFYWMADLGDKIIIAVVDCTGHGVPGAFMSVLGSTLLDQIVIDKKYWQPDLILTTLNNMVEEALKQHQDNNSTYDGFDIGLCTIIPGQQEILFAGAKRPLVYAKGQEVMFIQGDKYAIGGGQLNHPQHYSTKRLTFPEIDYLYLYTDGVADQFGGPENKKFSRNRVTQLLTEICHLKGEVQKEKITSAIEQWQAGYDQLDDMLMIGINIADRS</sequence>
<dbReference type="EMBL" id="JAUJEB010000001">
    <property type="protein sequence ID" value="MDN5211536.1"/>
    <property type="molecule type" value="Genomic_DNA"/>
</dbReference>
<dbReference type="PANTHER" id="PTHR43156:SF9">
    <property type="entry name" value="HAMP DOMAIN-CONTAINING PROTEIN"/>
    <property type="match status" value="1"/>
</dbReference>
<evidence type="ECO:0000313" key="5">
    <source>
        <dbReference type="EMBL" id="MDN5211536.1"/>
    </source>
</evidence>
<proteinExistence type="predicted"/>
<feature type="transmembrane region" description="Helical" evidence="3">
    <location>
        <begin position="6"/>
        <end position="31"/>
    </location>
</feature>